<dbReference type="STRING" id="446470.Snas_3381"/>
<evidence type="ECO:0000313" key="8">
    <source>
        <dbReference type="EMBL" id="ADD43045.1"/>
    </source>
</evidence>
<sequence>MYQPPSPGPEPWQSPPVPPPYAAQPQLPAPGYTPPPEAVPAEPPALDGAVWWRRGLAWFVDIMLIRIVAAGLGYLTYRRIVSPFSGVGSSAHSALKNLFSSGGDIAKVATKTGADVWGIVSSLIIQGFALLVVIHFLYLFIALAWTGRTVGKMLLDVRVVPEASDTVKAKPGKGRAARRAAVSAMADTGLFSLACCLLLLGQFTLSVLCWMVSVMFFLANGLPVLWGRHRSLADMAAGTTAPQGQLYEVMARGAVRGGQFAATHLARGGRAVAERSRNLAELEHVQKVLSSERAQQLRQASKGVTDKGRQALKRIKRRGEEPEALPGVVPPPTTGMYPATGYPPGAPHGYATPQPGQVVPPLGQPVVPPAPQLSQPNMPPAPQPGQVVPPLGQPAPPPVPQLGQPLPPPAPPVPPVPGDPAQPQGFTPSPYAAEDYRAAAPEDPEPPQPAR</sequence>
<dbReference type="KEGG" id="sna:Snas_3381"/>
<keyword evidence="4 6" id="KW-0472">Membrane</keyword>
<accession>D3PUN2</accession>
<evidence type="ECO:0000256" key="2">
    <source>
        <dbReference type="ARBA" id="ARBA00022692"/>
    </source>
</evidence>
<feature type="transmembrane region" description="Helical" evidence="6">
    <location>
        <begin position="56"/>
        <end position="77"/>
    </location>
</feature>
<organism evidence="8 9">
    <name type="scientific">Stackebrandtia nassauensis (strain DSM 44728 / CIP 108903 / NRRL B-16338 / NBRC 102104 / LLR-40K-21)</name>
    <dbReference type="NCBI Taxonomy" id="446470"/>
    <lineage>
        <taxon>Bacteria</taxon>
        <taxon>Bacillati</taxon>
        <taxon>Actinomycetota</taxon>
        <taxon>Actinomycetes</taxon>
        <taxon>Glycomycetales</taxon>
        <taxon>Glycomycetaceae</taxon>
        <taxon>Stackebrandtia</taxon>
    </lineage>
</organism>
<feature type="compositionally biased region" description="Pro residues" evidence="5">
    <location>
        <begin position="391"/>
        <end position="420"/>
    </location>
</feature>
<dbReference type="EMBL" id="CP001778">
    <property type="protein sequence ID" value="ADD43045.1"/>
    <property type="molecule type" value="Genomic_DNA"/>
</dbReference>
<evidence type="ECO:0000256" key="4">
    <source>
        <dbReference type="ARBA" id="ARBA00023136"/>
    </source>
</evidence>
<evidence type="ECO:0000313" key="9">
    <source>
        <dbReference type="Proteomes" id="UP000000844"/>
    </source>
</evidence>
<keyword evidence="2 6" id="KW-0812">Transmembrane</keyword>
<reference evidence="8 9" key="1">
    <citation type="journal article" date="2009" name="Stand. Genomic Sci.">
        <title>Complete genome sequence of Stackebrandtia nassauensis type strain (LLR-40K-21).</title>
        <authorList>
            <person name="Munk C."/>
            <person name="Lapidus A."/>
            <person name="Copeland A."/>
            <person name="Jando M."/>
            <person name="Mayilraj S."/>
            <person name="Glavina Del Rio T."/>
            <person name="Nolan M."/>
            <person name="Chen F."/>
            <person name="Lucas S."/>
            <person name="Tice H."/>
            <person name="Cheng J.F."/>
            <person name="Han C."/>
            <person name="Detter J.C."/>
            <person name="Bruce D."/>
            <person name="Goodwin L."/>
            <person name="Chain P."/>
            <person name="Pitluck S."/>
            <person name="Goker M."/>
            <person name="Ovchinikova G."/>
            <person name="Pati A."/>
            <person name="Ivanova N."/>
            <person name="Mavromatis K."/>
            <person name="Chen A."/>
            <person name="Palaniappan K."/>
            <person name="Land M."/>
            <person name="Hauser L."/>
            <person name="Chang Y.J."/>
            <person name="Jeffries C.D."/>
            <person name="Bristow J."/>
            <person name="Eisen J.A."/>
            <person name="Markowitz V."/>
            <person name="Hugenholtz P."/>
            <person name="Kyrpides N.C."/>
            <person name="Klenk H.P."/>
        </authorList>
    </citation>
    <scope>NUCLEOTIDE SEQUENCE [LARGE SCALE GENOMIC DNA]</scope>
    <source>
        <strain evidence="9">DSM 44728 / CIP 108903 / NRRL B-16338 / NBRC 102104 / LLR-40K-21</strain>
    </source>
</reference>
<dbReference type="Proteomes" id="UP000000844">
    <property type="component" value="Chromosome"/>
</dbReference>
<keyword evidence="3 6" id="KW-1133">Transmembrane helix</keyword>
<dbReference type="InterPro" id="IPR010432">
    <property type="entry name" value="RDD"/>
</dbReference>
<feature type="region of interest" description="Disordered" evidence="5">
    <location>
        <begin position="293"/>
        <end position="451"/>
    </location>
</feature>
<evidence type="ECO:0000256" key="3">
    <source>
        <dbReference type="ARBA" id="ARBA00022989"/>
    </source>
</evidence>
<evidence type="ECO:0000256" key="5">
    <source>
        <dbReference type="SAM" id="MobiDB-lite"/>
    </source>
</evidence>
<dbReference type="HOGENOM" id="CLU_606781_0_0_11"/>
<dbReference type="Pfam" id="PF06271">
    <property type="entry name" value="RDD"/>
    <property type="match status" value="1"/>
</dbReference>
<evidence type="ECO:0000256" key="6">
    <source>
        <dbReference type="SAM" id="Phobius"/>
    </source>
</evidence>
<comment type="subcellular location">
    <subcellularLocation>
        <location evidence="1">Membrane</location>
        <topology evidence="1">Multi-pass membrane protein</topology>
    </subcellularLocation>
</comment>
<evidence type="ECO:0000259" key="7">
    <source>
        <dbReference type="Pfam" id="PF06271"/>
    </source>
</evidence>
<name>D3PUN2_STANL</name>
<keyword evidence="9" id="KW-1185">Reference proteome</keyword>
<feature type="transmembrane region" description="Helical" evidence="6">
    <location>
        <begin position="180"/>
        <end position="201"/>
    </location>
</feature>
<gene>
    <name evidence="8" type="ordered locus">Snas_3381</name>
</gene>
<feature type="domain" description="RDD" evidence="7">
    <location>
        <begin position="49"/>
        <end position="238"/>
    </location>
</feature>
<dbReference type="GO" id="GO:0016020">
    <property type="term" value="C:membrane"/>
    <property type="evidence" value="ECO:0007669"/>
    <property type="project" value="UniProtKB-SubCell"/>
</dbReference>
<feature type="compositionally biased region" description="Pro residues" evidence="5">
    <location>
        <begin position="362"/>
        <end position="383"/>
    </location>
</feature>
<dbReference type="eggNOG" id="COG1714">
    <property type="taxonomic scope" value="Bacteria"/>
</dbReference>
<evidence type="ECO:0000256" key="1">
    <source>
        <dbReference type="ARBA" id="ARBA00004141"/>
    </source>
</evidence>
<dbReference type="AlphaFoldDB" id="D3PUN2"/>
<feature type="compositionally biased region" description="Low complexity" evidence="5">
    <location>
        <begin position="421"/>
        <end position="441"/>
    </location>
</feature>
<protein>
    <recommendedName>
        <fullName evidence="7">RDD domain-containing protein</fullName>
    </recommendedName>
</protein>
<feature type="region of interest" description="Disordered" evidence="5">
    <location>
        <begin position="1"/>
        <end position="38"/>
    </location>
</feature>
<proteinExistence type="predicted"/>
<feature type="transmembrane region" description="Helical" evidence="6">
    <location>
        <begin position="123"/>
        <end position="145"/>
    </location>
</feature>